<evidence type="ECO:0000313" key="2">
    <source>
        <dbReference type="EMBL" id="OGN09466.1"/>
    </source>
</evidence>
<dbReference type="Proteomes" id="UP000177167">
    <property type="component" value="Unassembled WGS sequence"/>
</dbReference>
<dbReference type="AlphaFoldDB" id="A0A1F8FB32"/>
<evidence type="ECO:0000313" key="3">
    <source>
        <dbReference type="Proteomes" id="UP000177167"/>
    </source>
</evidence>
<dbReference type="SUPFAM" id="SSF52540">
    <property type="entry name" value="P-loop containing nucleoside triphosphate hydrolases"/>
    <property type="match status" value="1"/>
</dbReference>
<sequence length="116" mass="13822">MVYGADRHNLIDLHMLVEMNQMYHNGFWVWPDKVFILDLPPELAIERGRASGRQFDEMEKVDTLHRVRDNFQMFHKEYPMANLHFIDASRSLEEVFADIRKEIEVTLKAKGFELEI</sequence>
<protein>
    <recommendedName>
        <fullName evidence="1">Thymidylate kinase-like domain-containing protein</fullName>
    </recommendedName>
</protein>
<gene>
    <name evidence="2" type="ORF">A3J46_06050</name>
</gene>
<reference evidence="2 3" key="1">
    <citation type="journal article" date="2016" name="Nat. Commun.">
        <title>Thousands of microbial genomes shed light on interconnected biogeochemical processes in an aquifer system.</title>
        <authorList>
            <person name="Anantharaman K."/>
            <person name="Brown C.T."/>
            <person name="Hug L.A."/>
            <person name="Sharon I."/>
            <person name="Castelle C.J."/>
            <person name="Probst A.J."/>
            <person name="Thomas B.C."/>
            <person name="Singh A."/>
            <person name="Wilkins M.J."/>
            <person name="Karaoz U."/>
            <person name="Brodie E.L."/>
            <person name="Williams K.H."/>
            <person name="Hubbard S.S."/>
            <person name="Banfield J.F."/>
        </authorList>
    </citation>
    <scope>NUCLEOTIDE SEQUENCE [LARGE SCALE GENOMIC DNA]</scope>
</reference>
<dbReference type="Pfam" id="PF02223">
    <property type="entry name" value="Thymidylate_kin"/>
    <property type="match status" value="1"/>
</dbReference>
<organism evidence="2 3">
    <name type="scientific">Candidatus Yanofskybacteria bacterium RIFCSPHIGHO2_02_FULL_41_11</name>
    <dbReference type="NCBI Taxonomy" id="1802675"/>
    <lineage>
        <taxon>Bacteria</taxon>
        <taxon>Candidatus Yanofskyibacteriota</taxon>
    </lineage>
</organism>
<comment type="caution">
    <text evidence="2">The sequence shown here is derived from an EMBL/GenBank/DDBJ whole genome shotgun (WGS) entry which is preliminary data.</text>
</comment>
<dbReference type="InterPro" id="IPR039430">
    <property type="entry name" value="Thymidylate_kin-like_dom"/>
</dbReference>
<dbReference type="Gene3D" id="3.40.50.300">
    <property type="entry name" value="P-loop containing nucleotide triphosphate hydrolases"/>
    <property type="match status" value="1"/>
</dbReference>
<name>A0A1F8FB32_9BACT</name>
<evidence type="ECO:0000259" key="1">
    <source>
        <dbReference type="Pfam" id="PF02223"/>
    </source>
</evidence>
<feature type="domain" description="Thymidylate kinase-like" evidence="1">
    <location>
        <begin position="11"/>
        <end position="99"/>
    </location>
</feature>
<accession>A0A1F8FB32</accession>
<proteinExistence type="predicted"/>
<dbReference type="EMBL" id="MGJP01000035">
    <property type="protein sequence ID" value="OGN09466.1"/>
    <property type="molecule type" value="Genomic_DNA"/>
</dbReference>
<dbReference type="InterPro" id="IPR027417">
    <property type="entry name" value="P-loop_NTPase"/>
</dbReference>